<comment type="caution">
    <text evidence="2">The sequence shown here is derived from an EMBL/GenBank/DDBJ whole genome shotgun (WGS) entry which is preliminary data.</text>
</comment>
<dbReference type="STRING" id="550983.A4R26_19400"/>
<dbReference type="InterPro" id="IPR011652">
    <property type="entry name" value="MORN_2"/>
</dbReference>
<dbReference type="EMBL" id="LWBP01000145">
    <property type="protein sequence ID" value="OQP60774.1"/>
    <property type="molecule type" value="Genomic_DNA"/>
</dbReference>
<dbReference type="AlphaFoldDB" id="A0A1V9FQZ1"/>
<dbReference type="OrthoDB" id="659070at2"/>
<dbReference type="SUPFAM" id="SSF82185">
    <property type="entry name" value="Histone H3 K4-specific methyltransferase SET7/9 N-terminal domain"/>
    <property type="match status" value="1"/>
</dbReference>
<gene>
    <name evidence="2" type="ORF">A4R26_19400</name>
</gene>
<evidence type="ECO:0000256" key="1">
    <source>
        <dbReference type="SAM" id="SignalP"/>
    </source>
</evidence>
<keyword evidence="3" id="KW-1185">Reference proteome</keyword>
<protein>
    <recommendedName>
        <fullName evidence="4">Toxin-antitoxin system YwqK family antitoxin</fullName>
    </recommendedName>
</protein>
<dbReference type="Proteomes" id="UP000192276">
    <property type="component" value="Unassembled WGS sequence"/>
</dbReference>
<name>A0A1V9FQZ1_9BACT</name>
<evidence type="ECO:0008006" key="4">
    <source>
        <dbReference type="Google" id="ProtNLM"/>
    </source>
</evidence>
<evidence type="ECO:0000313" key="2">
    <source>
        <dbReference type="EMBL" id="OQP60774.1"/>
    </source>
</evidence>
<feature type="signal peptide" evidence="1">
    <location>
        <begin position="1"/>
        <end position="22"/>
    </location>
</feature>
<dbReference type="Gene3D" id="3.90.930.1">
    <property type="match status" value="1"/>
</dbReference>
<dbReference type="RefSeq" id="WP_081164232.1">
    <property type="nucleotide sequence ID" value="NZ_LWBP01000145.1"/>
</dbReference>
<reference evidence="3" key="1">
    <citation type="submission" date="2016-04" db="EMBL/GenBank/DDBJ databases">
        <authorList>
            <person name="Chen L."/>
            <person name="Zhuang W."/>
            <person name="Wang G."/>
        </authorList>
    </citation>
    <scope>NUCLEOTIDE SEQUENCE [LARGE SCALE GENOMIC DNA]</scope>
    <source>
        <strain evidence="3">208</strain>
    </source>
</reference>
<evidence type="ECO:0000313" key="3">
    <source>
        <dbReference type="Proteomes" id="UP000192276"/>
    </source>
</evidence>
<dbReference type="PROSITE" id="PS51257">
    <property type="entry name" value="PROKAR_LIPOPROTEIN"/>
    <property type="match status" value="1"/>
</dbReference>
<organism evidence="2 3">
    <name type="scientific">Niastella populi</name>
    <dbReference type="NCBI Taxonomy" id="550983"/>
    <lineage>
        <taxon>Bacteria</taxon>
        <taxon>Pseudomonadati</taxon>
        <taxon>Bacteroidota</taxon>
        <taxon>Chitinophagia</taxon>
        <taxon>Chitinophagales</taxon>
        <taxon>Chitinophagaceae</taxon>
        <taxon>Niastella</taxon>
    </lineage>
</organism>
<sequence length="203" mass="22985">MITKSACLVAAILVISCHLSKAQDEGNTLSKVDDSAIAKPKSNLTYEYQYLNDDHTEGIEKSFLFGKLKTEIHFKEKGKFQAAKSYDTKTGRLLKTDTIVNFNRLVGTTTTYYANGKPKEMEHRDTSGVVDQYSAFFQGGNKRIVIHYKNGKRNGLLTEYNPNGTLKETGTYVNDKREGVFKFYDVRGQLITTRKFRADKVVK</sequence>
<proteinExistence type="predicted"/>
<accession>A0A1V9FQZ1</accession>
<feature type="chain" id="PRO_5013252335" description="Toxin-antitoxin system YwqK family antitoxin" evidence="1">
    <location>
        <begin position="23"/>
        <end position="203"/>
    </location>
</feature>
<keyword evidence="1" id="KW-0732">Signal</keyword>
<dbReference type="Pfam" id="PF07661">
    <property type="entry name" value="MORN_2"/>
    <property type="match status" value="2"/>
</dbReference>